<evidence type="ECO:0008006" key="3">
    <source>
        <dbReference type="Google" id="ProtNLM"/>
    </source>
</evidence>
<gene>
    <name evidence="1" type="ORF">THMIRHAM_20520</name>
</gene>
<name>A0ABM7MFM2_9GAMM</name>
<organism evidence="1 2">
    <name type="scientific">Thiomicrorhabdus immobilis</name>
    <dbReference type="NCBI Taxonomy" id="2791037"/>
    <lineage>
        <taxon>Bacteria</taxon>
        <taxon>Pseudomonadati</taxon>
        <taxon>Pseudomonadota</taxon>
        <taxon>Gammaproteobacteria</taxon>
        <taxon>Thiotrichales</taxon>
        <taxon>Piscirickettsiaceae</taxon>
        <taxon>Thiomicrorhabdus</taxon>
    </lineage>
</organism>
<dbReference type="Proteomes" id="UP001054820">
    <property type="component" value="Chromosome"/>
</dbReference>
<dbReference type="EMBL" id="AP024202">
    <property type="protein sequence ID" value="BCN94267.1"/>
    <property type="molecule type" value="Genomic_DNA"/>
</dbReference>
<evidence type="ECO:0000313" key="1">
    <source>
        <dbReference type="EMBL" id="BCN94267.1"/>
    </source>
</evidence>
<keyword evidence="2" id="KW-1185">Reference proteome</keyword>
<accession>A0ABM7MFM2</accession>
<protein>
    <recommendedName>
        <fullName evidence="3">DUF2817 domain-containing protein</fullName>
    </recommendedName>
</protein>
<dbReference type="InterPro" id="IPR021259">
    <property type="entry name" value="DUF2817"/>
</dbReference>
<dbReference type="RefSeq" id="WP_237261734.1">
    <property type="nucleotide sequence ID" value="NZ_AP024202.1"/>
</dbReference>
<reference evidence="1" key="1">
    <citation type="journal article" date="2022" name="Arch. Microbiol.">
        <title>Thiomicrorhabdus immobilis sp. nov., a mesophilic sulfur-oxidizing bacterium isolated from sediment of a brackish lake in northern Japan.</title>
        <authorList>
            <person name="Kojima H."/>
            <person name="Mochizuki J."/>
            <person name="Kanda M."/>
            <person name="Watanabe T."/>
            <person name="Fukui M."/>
        </authorList>
    </citation>
    <scope>NUCLEOTIDE SEQUENCE</scope>
    <source>
        <strain evidence="1">Am19</strain>
    </source>
</reference>
<evidence type="ECO:0000313" key="2">
    <source>
        <dbReference type="Proteomes" id="UP001054820"/>
    </source>
</evidence>
<dbReference type="Gene3D" id="3.40.630.10">
    <property type="entry name" value="Zn peptidases"/>
    <property type="match status" value="1"/>
</dbReference>
<dbReference type="SUPFAM" id="SSF53187">
    <property type="entry name" value="Zn-dependent exopeptidases"/>
    <property type="match status" value="1"/>
</dbReference>
<sequence length="370" mass="41520">MLNLQSKMDLNCFKQTYQDARLAFKHALKLIDPELIFESQSFQHPLTDSDAKNLFCDAVFLSQSAKPKHVLVLICGTHGIEGFTGSAVQIDTLPLLADLLKQQADLGVVLIHALNPWGFAWLRRSDHQGIDLNRNFIDFSQPLPSNPDYQTLHTQLQGLTADSDLTCLWENTDFNTFVAKITQGQYQQADGLFYGGTQASWSQQQLNKIAQHAFIQNAEQLSVIDVHTGLGPYGYGEIINDHTPNTAGFAWAETLYGNNACSALLGESCSAPKLGLLDYFWHDLMGGRGCFITLEYGTFAVQHLILELLKEQLYQNQLKADQQRDLQAKPVVDLKNFFYPFEPSWQQQVLFRARQTIAMALTGMLKGLSQ</sequence>
<dbReference type="Pfam" id="PF10994">
    <property type="entry name" value="DUF2817"/>
    <property type="match status" value="1"/>
</dbReference>
<dbReference type="CDD" id="cd06233">
    <property type="entry name" value="M14-like"/>
    <property type="match status" value="1"/>
</dbReference>
<proteinExistence type="predicted"/>